<reference evidence="5 6" key="1">
    <citation type="submission" date="2018-06" db="EMBL/GenBank/DDBJ databases">
        <authorList>
            <consortium name="Pathogen Informatics"/>
            <person name="Doyle S."/>
        </authorList>
    </citation>
    <scope>NUCLEOTIDE SEQUENCE [LARGE SCALE GENOMIC DNA]</scope>
    <source>
        <strain evidence="5 6">NCTC11535</strain>
    </source>
</reference>
<dbReference type="Gene3D" id="3.20.20.80">
    <property type="entry name" value="Glycosidases"/>
    <property type="match status" value="1"/>
</dbReference>
<gene>
    <name evidence="5" type="primary">pulA_1</name>
    <name evidence="5" type="ORF">NCTC11535_01383</name>
</gene>
<dbReference type="EMBL" id="UAPQ01000007">
    <property type="protein sequence ID" value="SPT53707.1"/>
    <property type="molecule type" value="Genomic_DNA"/>
</dbReference>
<dbReference type="InterPro" id="IPR040671">
    <property type="entry name" value="Pullulanase_N2"/>
</dbReference>
<dbReference type="InterPro" id="IPR013780">
    <property type="entry name" value="Glyco_hydro_b"/>
</dbReference>
<evidence type="ECO:0000313" key="6">
    <source>
        <dbReference type="Proteomes" id="UP000250006"/>
    </source>
</evidence>
<dbReference type="SUPFAM" id="SSF51011">
    <property type="entry name" value="Glycosyl hydrolase domain"/>
    <property type="match status" value="1"/>
</dbReference>
<dbReference type="Gene3D" id="2.60.40.10">
    <property type="entry name" value="Immunoglobulins"/>
    <property type="match status" value="1"/>
</dbReference>
<dbReference type="Pfam" id="PF17967">
    <property type="entry name" value="Pullulanase_N2"/>
    <property type="match status" value="1"/>
</dbReference>
<dbReference type="Pfam" id="PF11852">
    <property type="entry name" value="Pullul_strch_C"/>
    <property type="match status" value="1"/>
</dbReference>
<organism evidence="5 6">
    <name type="scientific">Actinomyces bovis</name>
    <dbReference type="NCBI Taxonomy" id="1658"/>
    <lineage>
        <taxon>Bacteria</taxon>
        <taxon>Bacillati</taxon>
        <taxon>Actinomycetota</taxon>
        <taxon>Actinomycetes</taxon>
        <taxon>Actinomycetales</taxon>
        <taxon>Actinomycetaceae</taxon>
        <taxon>Actinomyces</taxon>
    </lineage>
</organism>
<comment type="similarity">
    <text evidence="1">Belongs to the glycosyl hydrolase 13 family.</text>
</comment>
<dbReference type="Gene3D" id="2.60.40.1180">
    <property type="entry name" value="Golgi alpha-mannosidase II"/>
    <property type="match status" value="1"/>
</dbReference>
<dbReference type="Gene3D" id="2.60.40.1130">
    <property type="entry name" value="Rab geranylgeranyltransferase alpha-subunit, insert domain"/>
    <property type="match status" value="1"/>
</dbReference>
<dbReference type="CDD" id="cd11341">
    <property type="entry name" value="AmyAc_Pullulanase_LD-like"/>
    <property type="match status" value="1"/>
</dbReference>
<evidence type="ECO:0000259" key="4">
    <source>
        <dbReference type="Pfam" id="PF17967"/>
    </source>
</evidence>
<evidence type="ECO:0000256" key="2">
    <source>
        <dbReference type="SAM" id="MobiDB-lite"/>
    </source>
</evidence>
<dbReference type="InterPro" id="IPR013783">
    <property type="entry name" value="Ig-like_fold"/>
</dbReference>
<proteinExistence type="inferred from homology"/>
<dbReference type="SUPFAM" id="SSF51445">
    <property type="entry name" value="(Trans)glycosidases"/>
    <property type="match status" value="1"/>
</dbReference>
<dbReference type="EC" id="3.2.1.41" evidence="5"/>
<evidence type="ECO:0000256" key="1">
    <source>
        <dbReference type="ARBA" id="ARBA00008061"/>
    </source>
</evidence>
<evidence type="ECO:0000313" key="5">
    <source>
        <dbReference type="EMBL" id="SPT53707.1"/>
    </source>
</evidence>
<comment type="caution">
    <text evidence="5">The sequence shown here is derived from an EMBL/GenBank/DDBJ whole genome shotgun (WGS) entry which is preliminary data.</text>
</comment>
<dbReference type="CDD" id="cd02860">
    <property type="entry name" value="E_set_Pullulanase"/>
    <property type="match status" value="1"/>
</dbReference>
<dbReference type="GO" id="GO:0051060">
    <property type="term" value="F:pullulanase activity"/>
    <property type="evidence" value="ECO:0007669"/>
    <property type="project" value="UniProtKB-EC"/>
</dbReference>
<dbReference type="PANTHER" id="PTHR43002">
    <property type="entry name" value="GLYCOGEN DEBRANCHING ENZYME"/>
    <property type="match status" value="1"/>
</dbReference>
<feature type="domain" description="Pullulanase N2" evidence="4">
    <location>
        <begin position="83"/>
        <end position="224"/>
    </location>
</feature>
<feature type="domain" description="Alpha-1,6-glucosidases pullulanase-type C-terminal" evidence="3">
    <location>
        <begin position="843"/>
        <end position="1007"/>
    </location>
</feature>
<evidence type="ECO:0000259" key="3">
    <source>
        <dbReference type="Pfam" id="PF11852"/>
    </source>
</evidence>
<keyword evidence="5" id="KW-0378">Hydrolase</keyword>
<keyword evidence="5" id="KW-0326">Glycosidase</keyword>
<dbReference type="InterPro" id="IPR014756">
    <property type="entry name" value="Ig_E-set"/>
</dbReference>
<keyword evidence="6" id="KW-1185">Reference proteome</keyword>
<dbReference type="Proteomes" id="UP000250006">
    <property type="component" value="Unassembled WGS sequence"/>
</dbReference>
<dbReference type="InterPro" id="IPR017853">
    <property type="entry name" value="GH"/>
</dbReference>
<sequence>MRYRTGVEEGQRRDNSRIGCRLGPFIYGFRHFNMPELGRKAERRPMPGALTRSISPNRAEPPRPTRRNGSARGPAPLPRPLRHARAIWLEPDLIAWPRKHLPARLSKAPAEQIAAAADLTLSLLTSPDGGLRLSAGVSELSYQEAEIPLRIIGDLPAAQLARHPHLQDYLALSLTDADGTPRFDTEDVRSILTGQVAVVLRSHQPLPGGAQSLLTGVQIWALLDHFYGAAAERSRPLGVTFHEGLPAFHLWAPTARNATLLSWETGDPTGSTPLVPGEPTRTPATWGADGVWTVDAGAAGAGCQYLWELELHIPATGRTGVNCVTDPYSRALTTDSRRSVAVDLSSSGADAVAADAETEAPAAGAASQLAPDNWASTPAPVVANDSARVIYELHVRDFSAADPTVPAELRGTYRAFNLDSAGTRHLRRLAEAGVDTLHLLPVFDFTTVPEDRSEQLTAHIPDFTSPATHRPQAEIGRIRRRDSYNWGYDPWHWLVPEGSYATPGHQDGGVRVAELREAIGAIHELGMQVVLDQVYNHTAASGQDPHSVLDRIVPGYYHRLDTDGAVCTSAAGANVATEHLMAERLMIDAAVAWVRDYRVDGLRFDLMGYHSVDTMRRLREALAEVQDAVGHEVFLYGEGWNMGEVADNARFTQATQRQVNGLRLATFNDRLRDAIHGGFISDADPRTHQGFGTGELTDPNGHDERPAVVARRDLGWRSDLLRAGLAGNLADYCLTDADGHWRRAAELGYGGGQAAYGAEPLDSLAYVSSHDDTTLFDLLTYKLPVDTPMSERVRMNTVALACVTLSQSPVLWAAGCELLRSKSLDRDSYDSGDWFNAIDWTGTDNGWGRGLPAAWRNFDRWLVQAELLTTPGLRPAPADITASREGALDLLRLRRSTPLLTLGSAALIHERVSFPCAGPGATPGVVVMVIDDGAGDGDVDLALDGVLVVINATPNPVERRVDVLVGRSFQLSPVQAQGADERVRESWFNAQTGTFYVPARTAAVFFER</sequence>
<dbReference type="SUPFAM" id="SSF81296">
    <property type="entry name" value="E set domains"/>
    <property type="match status" value="2"/>
</dbReference>
<feature type="region of interest" description="Disordered" evidence="2">
    <location>
        <begin position="38"/>
        <end position="78"/>
    </location>
</feature>
<protein>
    <submittedName>
        <fullName evidence="5">Pullulanase</fullName>
        <ecNumber evidence="5">3.2.1.41</ecNumber>
    </submittedName>
</protein>
<accession>A0ABY1VPP5</accession>
<name>A0ABY1VPP5_9ACTO</name>
<dbReference type="InterPro" id="IPR024561">
    <property type="entry name" value="Pullul_strch_C"/>
</dbReference>